<gene>
    <name evidence="3" type="ORF">IT779_32410</name>
</gene>
<dbReference type="CDD" id="cd07826">
    <property type="entry name" value="SRPBCC_CalC_Aha1-like_9"/>
    <property type="match status" value="1"/>
</dbReference>
<feature type="domain" description="Activator of Hsp90 ATPase homologue 1/2-like C-terminal" evidence="2">
    <location>
        <begin position="26"/>
        <end position="156"/>
    </location>
</feature>
<organism evidence="3 4">
    <name type="scientific">Nocardia bovistercoris</name>
    <dbReference type="NCBI Taxonomy" id="2785916"/>
    <lineage>
        <taxon>Bacteria</taxon>
        <taxon>Bacillati</taxon>
        <taxon>Actinomycetota</taxon>
        <taxon>Actinomycetes</taxon>
        <taxon>Mycobacteriales</taxon>
        <taxon>Nocardiaceae</taxon>
        <taxon>Nocardia</taxon>
    </lineage>
</organism>
<dbReference type="Gene3D" id="3.30.530.20">
    <property type="match status" value="1"/>
</dbReference>
<keyword evidence="4" id="KW-1185">Reference proteome</keyword>
<dbReference type="Pfam" id="PF08327">
    <property type="entry name" value="AHSA1"/>
    <property type="match status" value="1"/>
</dbReference>
<comment type="caution">
    <text evidence="3">The sequence shown here is derived from an EMBL/GenBank/DDBJ whole genome shotgun (WGS) entry which is preliminary data.</text>
</comment>
<evidence type="ECO:0000256" key="1">
    <source>
        <dbReference type="ARBA" id="ARBA00006817"/>
    </source>
</evidence>
<dbReference type="InterPro" id="IPR023393">
    <property type="entry name" value="START-like_dom_sf"/>
</dbReference>
<evidence type="ECO:0000313" key="3">
    <source>
        <dbReference type="EMBL" id="MBH0780985.1"/>
    </source>
</evidence>
<evidence type="ECO:0000259" key="2">
    <source>
        <dbReference type="Pfam" id="PF08327"/>
    </source>
</evidence>
<dbReference type="SUPFAM" id="SSF55961">
    <property type="entry name" value="Bet v1-like"/>
    <property type="match status" value="1"/>
</dbReference>
<protein>
    <submittedName>
        <fullName evidence="3">SRPBCC family protein</fullName>
    </submittedName>
</protein>
<dbReference type="InterPro" id="IPR013538">
    <property type="entry name" value="ASHA1/2-like_C"/>
</dbReference>
<proteinExistence type="inferred from homology"/>
<dbReference type="EMBL" id="JADMLG010000019">
    <property type="protein sequence ID" value="MBH0780985.1"/>
    <property type="molecule type" value="Genomic_DNA"/>
</dbReference>
<comment type="similarity">
    <text evidence="1">Belongs to the AHA1 family.</text>
</comment>
<dbReference type="AlphaFoldDB" id="A0A931IJU9"/>
<reference evidence="3" key="1">
    <citation type="submission" date="2020-11" db="EMBL/GenBank/DDBJ databases">
        <title>Nocardia NEAU-351.nov., a novel actinomycete isolated from the cow dung.</title>
        <authorList>
            <person name="Zhang X."/>
        </authorList>
    </citation>
    <scope>NUCLEOTIDE SEQUENCE</scope>
    <source>
        <strain evidence="3">NEAU-351</strain>
    </source>
</reference>
<name>A0A931IJU9_9NOCA</name>
<dbReference type="RefSeq" id="WP_196153286.1">
    <property type="nucleotide sequence ID" value="NZ_JADMLG010000019.1"/>
</dbReference>
<evidence type="ECO:0000313" key="4">
    <source>
        <dbReference type="Proteomes" id="UP000655751"/>
    </source>
</evidence>
<sequence>MTANTTDDATITTPADREILVERIFDAPRERVWAAFSRLEQLVQWWSGGDLFAVERWEFRKGGHYRFLDRYDGEINGFEGRFREITPQERIVQTFEWDGMPGHVAVDAVTFTDLGDGRTKVTTLRQFHTPEERDGMLHSGMAKGMNASYRALDTLLTRSA</sequence>
<accession>A0A931IJU9</accession>
<dbReference type="Proteomes" id="UP000655751">
    <property type="component" value="Unassembled WGS sequence"/>
</dbReference>